<dbReference type="Proteomes" id="UP001596516">
    <property type="component" value="Unassembled WGS sequence"/>
</dbReference>
<keyword evidence="6" id="KW-0814">Transposable element</keyword>
<dbReference type="Pfam" id="PF00872">
    <property type="entry name" value="Transposase_mut"/>
    <property type="match status" value="1"/>
</dbReference>
<evidence type="ECO:0000256" key="7">
    <source>
        <dbReference type="SAM" id="MobiDB-lite"/>
    </source>
</evidence>
<keyword evidence="4 6" id="KW-0238">DNA-binding</keyword>
<keyword evidence="9" id="KW-1185">Reference proteome</keyword>
<reference evidence="9" key="1">
    <citation type="journal article" date="2019" name="Int. J. Syst. Evol. Microbiol.">
        <title>The Global Catalogue of Microorganisms (GCM) 10K type strain sequencing project: providing services to taxonomists for standard genome sequencing and annotation.</title>
        <authorList>
            <consortium name="The Broad Institute Genomics Platform"/>
            <consortium name="The Broad Institute Genome Sequencing Center for Infectious Disease"/>
            <person name="Wu L."/>
            <person name="Ma J."/>
        </authorList>
    </citation>
    <scope>NUCLEOTIDE SEQUENCE [LARGE SCALE GENOMIC DNA]</scope>
    <source>
        <strain evidence="9">CGMCC 1.12750</strain>
    </source>
</reference>
<evidence type="ECO:0000256" key="6">
    <source>
        <dbReference type="RuleBase" id="RU365089"/>
    </source>
</evidence>
<keyword evidence="5 6" id="KW-0233">DNA recombination</keyword>
<organism evidence="8 9">
    <name type="scientific">Plastorhodobacter daqingensis</name>
    <dbReference type="NCBI Taxonomy" id="1387281"/>
    <lineage>
        <taxon>Bacteria</taxon>
        <taxon>Pseudomonadati</taxon>
        <taxon>Pseudomonadota</taxon>
        <taxon>Alphaproteobacteria</taxon>
        <taxon>Rhodobacterales</taxon>
        <taxon>Paracoccaceae</taxon>
        <taxon>Plastorhodobacter</taxon>
    </lineage>
</organism>
<evidence type="ECO:0000313" key="8">
    <source>
        <dbReference type="EMBL" id="MFC7704541.1"/>
    </source>
</evidence>
<dbReference type="PANTHER" id="PTHR33217:SF7">
    <property type="entry name" value="TRANSPOSASE FOR INSERTION SEQUENCE ELEMENT IS1081"/>
    <property type="match status" value="1"/>
</dbReference>
<evidence type="ECO:0000256" key="2">
    <source>
        <dbReference type="ARBA" id="ARBA00010961"/>
    </source>
</evidence>
<dbReference type="RefSeq" id="WP_377402988.1">
    <property type="nucleotide sequence ID" value="NZ_JBHTFQ010000005.1"/>
</dbReference>
<dbReference type="EMBL" id="JBHTFQ010000005">
    <property type="protein sequence ID" value="MFC7704541.1"/>
    <property type="molecule type" value="Genomic_DNA"/>
</dbReference>
<dbReference type="PANTHER" id="PTHR33217">
    <property type="entry name" value="TRANSPOSASE FOR INSERTION SEQUENCE ELEMENT IS1081"/>
    <property type="match status" value="1"/>
</dbReference>
<sequence>MGSLDAQRSGPCLPRPARRGRRRNPQGLRPAGPRPCRRNLEQAVRTAAPASAQACRLHGHQRHNLPAFLSFPRQHRTRLHSTNPIERLNKEVKRRADVVGIFPNEASIMRLIGAVLSEENDEGQTSSRYAIIEALAQIAREKIDPIPSITTKAA</sequence>
<comment type="similarity">
    <text evidence="2 6">Belongs to the transposase mutator family.</text>
</comment>
<feature type="region of interest" description="Disordered" evidence="7">
    <location>
        <begin position="1"/>
        <end position="37"/>
    </location>
</feature>
<comment type="function">
    <text evidence="1 6">Required for the transposition of the insertion element.</text>
</comment>
<evidence type="ECO:0000256" key="3">
    <source>
        <dbReference type="ARBA" id="ARBA00022578"/>
    </source>
</evidence>
<accession>A0ABW2UIK3</accession>
<comment type="caution">
    <text evidence="8">The sequence shown here is derived from an EMBL/GenBank/DDBJ whole genome shotgun (WGS) entry which is preliminary data.</text>
</comment>
<keyword evidence="3 6" id="KW-0815">Transposition</keyword>
<evidence type="ECO:0000256" key="4">
    <source>
        <dbReference type="ARBA" id="ARBA00023125"/>
    </source>
</evidence>
<gene>
    <name evidence="8" type="ORF">ACFQXB_10080</name>
</gene>
<dbReference type="InterPro" id="IPR001207">
    <property type="entry name" value="Transposase_mutator"/>
</dbReference>
<proteinExistence type="inferred from homology"/>
<evidence type="ECO:0000313" key="9">
    <source>
        <dbReference type="Proteomes" id="UP001596516"/>
    </source>
</evidence>
<evidence type="ECO:0000256" key="5">
    <source>
        <dbReference type="ARBA" id="ARBA00023172"/>
    </source>
</evidence>
<name>A0ABW2UIK3_9RHOB</name>
<evidence type="ECO:0000256" key="1">
    <source>
        <dbReference type="ARBA" id="ARBA00002190"/>
    </source>
</evidence>
<protein>
    <recommendedName>
        <fullName evidence="6">Mutator family transposase</fullName>
    </recommendedName>
</protein>